<protein>
    <submittedName>
        <fullName evidence="10">Spindle assembly abnormal protein 6 homolog</fullName>
    </submittedName>
</protein>
<dbReference type="Pfam" id="PF16531">
    <property type="entry name" value="SAS-6_N"/>
    <property type="match status" value="1"/>
</dbReference>
<comment type="subcellular location">
    <subcellularLocation>
        <location evidence="1">Cytoplasm</location>
        <location evidence="1">Cytoskeleton</location>
        <location evidence="1">Microtubule organizing center</location>
        <location evidence="1">Centrosome</location>
    </subcellularLocation>
</comment>
<sequence length="486" mass="56990">MFNFLSPKDDRFLFDACLQVRVQDDTHRSSRLRLQIQLSTDVSPFSAEIVQLHLFDENDPYACYSAQINDEVFQRLKIQQHLIIEFAAFPQTLVELLRMCSSEESLASPRYQCELRPERISNSAVLDITEVNGFKKLVHLSIRLNQADEGNVRKNMITTLTRLKLDKDRAEECLRAAEAKLHEQQNKYERQMESQRLQIEKMKSDFEHDMNQLRSRVNLEVRRDTDGLNREIQDRMDRLCFEKTDIETSLRSRLNSLEEQIKSFDNQKASLENRIRESQSEIQQVELRLSQEKETNRMLQDRLDILNRTDPGKENAELRLKLAQVKVDLETARSTVCKLNSEKRHLEESLEHKQGQVERRDAGIKTMSEDILRANDIIQKLQAEIKTYHSKLKVRSDVIMKQEELLETKDKELRTLRKNLEGQSDDPRLLQLEKQIAHKDSVIQWLNKKLNELQGHKVDTPLMTAPSPLQENNPATFGRHLSNRPR</sequence>
<dbReference type="GO" id="GO:0005813">
    <property type="term" value="C:centrosome"/>
    <property type="evidence" value="ECO:0007669"/>
    <property type="project" value="UniProtKB-SubCell"/>
</dbReference>
<evidence type="ECO:0000256" key="4">
    <source>
        <dbReference type="ARBA" id="ARBA00023212"/>
    </source>
</evidence>
<feature type="coiled-coil region" evidence="6">
    <location>
        <begin position="247"/>
        <end position="335"/>
    </location>
</feature>
<dbReference type="GO" id="GO:0007099">
    <property type="term" value="P:centriole replication"/>
    <property type="evidence" value="ECO:0007669"/>
    <property type="project" value="TreeGrafter"/>
</dbReference>
<dbReference type="AlphaFoldDB" id="A0AAJ7SGL1"/>
<dbReference type="Gene3D" id="2.170.210.20">
    <property type="entry name" value="Spindle assembly abnormal protein 6, N-terminal domain"/>
    <property type="match status" value="1"/>
</dbReference>
<feature type="coiled-coil region" evidence="6">
    <location>
        <begin position="364"/>
        <end position="426"/>
    </location>
</feature>
<dbReference type="KEGG" id="goe:100901321"/>
<evidence type="ECO:0000256" key="3">
    <source>
        <dbReference type="ARBA" id="ARBA00023054"/>
    </source>
</evidence>
<keyword evidence="5" id="KW-0131">Cell cycle</keyword>
<evidence type="ECO:0000313" key="10">
    <source>
        <dbReference type="RefSeq" id="XP_028968378.1"/>
    </source>
</evidence>
<gene>
    <name evidence="10" type="primary">LOC100901321</name>
</gene>
<feature type="coiled-coil region" evidence="6">
    <location>
        <begin position="160"/>
        <end position="205"/>
    </location>
</feature>
<proteinExistence type="predicted"/>
<keyword evidence="9" id="KW-1185">Reference proteome</keyword>
<name>A0AAJ7SGL1_9ACAR</name>
<reference evidence="10" key="1">
    <citation type="submission" date="2025-08" db="UniProtKB">
        <authorList>
            <consortium name="RefSeq"/>
        </authorList>
    </citation>
    <scope>IDENTIFICATION</scope>
</reference>
<accession>A0AAJ7SGL1</accession>
<dbReference type="GeneID" id="100901321"/>
<dbReference type="Proteomes" id="UP000694867">
    <property type="component" value="Unplaced"/>
</dbReference>
<evidence type="ECO:0000256" key="2">
    <source>
        <dbReference type="ARBA" id="ARBA00022490"/>
    </source>
</evidence>
<feature type="region of interest" description="Disordered" evidence="7">
    <location>
        <begin position="461"/>
        <end position="486"/>
    </location>
</feature>
<evidence type="ECO:0000256" key="7">
    <source>
        <dbReference type="SAM" id="MobiDB-lite"/>
    </source>
</evidence>
<organism evidence="9 10">
    <name type="scientific">Galendromus occidentalis</name>
    <name type="common">western predatory mite</name>
    <dbReference type="NCBI Taxonomy" id="34638"/>
    <lineage>
        <taxon>Eukaryota</taxon>
        <taxon>Metazoa</taxon>
        <taxon>Ecdysozoa</taxon>
        <taxon>Arthropoda</taxon>
        <taxon>Chelicerata</taxon>
        <taxon>Arachnida</taxon>
        <taxon>Acari</taxon>
        <taxon>Parasitiformes</taxon>
        <taxon>Mesostigmata</taxon>
        <taxon>Gamasina</taxon>
        <taxon>Phytoseioidea</taxon>
        <taxon>Phytoseiidae</taxon>
        <taxon>Typhlodrominae</taxon>
        <taxon>Galendromus</taxon>
    </lineage>
</organism>
<dbReference type="InterPro" id="IPR038558">
    <property type="entry name" value="SAS-6_N_sf"/>
</dbReference>
<evidence type="ECO:0000313" key="9">
    <source>
        <dbReference type="Proteomes" id="UP000694867"/>
    </source>
</evidence>
<dbReference type="PANTHER" id="PTHR44281">
    <property type="entry name" value="SPINDLE ASSEMBLY ABNORMAL PROTEIN 6 HOMOLOG"/>
    <property type="match status" value="1"/>
</dbReference>
<dbReference type="CDD" id="cd10142">
    <property type="entry name" value="HD_SAS6_N"/>
    <property type="match status" value="1"/>
</dbReference>
<evidence type="ECO:0000259" key="8">
    <source>
        <dbReference type="Pfam" id="PF16531"/>
    </source>
</evidence>
<dbReference type="GO" id="GO:0005814">
    <property type="term" value="C:centriole"/>
    <property type="evidence" value="ECO:0007669"/>
    <property type="project" value="TreeGrafter"/>
</dbReference>
<evidence type="ECO:0000256" key="5">
    <source>
        <dbReference type="ARBA" id="ARBA00023306"/>
    </source>
</evidence>
<feature type="domain" description="Spindle assembly abnormal protein 6 N-terminal" evidence="8">
    <location>
        <begin position="18"/>
        <end position="144"/>
    </location>
</feature>
<dbReference type="RefSeq" id="XP_028968378.1">
    <property type="nucleotide sequence ID" value="XM_029112545.1"/>
</dbReference>
<dbReference type="InterPro" id="IPR032396">
    <property type="entry name" value="SAS-6_N"/>
</dbReference>
<dbReference type="PANTHER" id="PTHR44281:SF2">
    <property type="entry name" value="SPINDLE ASSEMBLY ABNORMAL PROTEIN 6 HOMOLOG"/>
    <property type="match status" value="1"/>
</dbReference>
<keyword evidence="4" id="KW-0206">Cytoskeleton</keyword>
<evidence type="ECO:0000256" key="6">
    <source>
        <dbReference type="SAM" id="Coils"/>
    </source>
</evidence>
<evidence type="ECO:0000256" key="1">
    <source>
        <dbReference type="ARBA" id="ARBA00004300"/>
    </source>
</evidence>
<keyword evidence="3 6" id="KW-0175">Coiled coil</keyword>
<keyword evidence="2" id="KW-0963">Cytoplasm</keyword>